<keyword evidence="2" id="KW-1185">Reference proteome</keyword>
<name>A0A9N8KR11_9PEZI</name>
<dbReference type="EMBL" id="CAINUL010000019">
    <property type="protein sequence ID" value="CAD0115558.1"/>
    <property type="molecule type" value="Genomic_DNA"/>
</dbReference>
<dbReference type="AlphaFoldDB" id="A0A9N8KR11"/>
<gene>
    <name evidence="1" type="ORF">AWRI4620_LOCUS9813</name>
</gene>
<dbReference type="Proteomes" id="UP000745764">
    <property type="component" value="Unassembled WGS sequence"/>
</dbReference>
<reference evidence="1" key="1">
    <citation type="submission" date="2020-06" db="EMBL/GenBank/DDBJ databases">
        <authorList>
            <person name="Onetto C."/>
        </authorList>
    </citation>
    <scope>NUCLEOTIDE SEQUENCE</scope>
</reference>
<evidence type="ECO:0000313" key="1">
    <source>
        <dbReference type="EMBL" id="CAD0115558.1"/>
    </source>
</evidence>
<proteinExistence type="predicted"/>
<organism evidence="1 2">
    <name type="scientific">Aureobasidium uvarum</name>
    <dbReference type="NCBI Taxonomy" id="2773716"/>
    <lineage>
        <taxon>Eukaryota</taxon>
        <taxon>Fungi</taxon>
        <taxon>Dikarya</taxon>
        <taxon>Ascomycota</taxon>
        <taxon>Pezizomycotina</taxon>
        <taxon>Dothideomycetes</taxon>
        <taxon>Dothideomycetidae</taxon>
        <taxon>Dothideales</taxon>
        <taxon>Saccotheciaceae</taxon>
        <taxon>Aureobasidium</taxon>
    </lineage>
</organism>
<evidence type="ECO:0000313" key="2">
    <source>
        <dbReference type="Proteomes" id="UP000745764"/>
    </source>
</evidence>
<sequence>MAVQKSNRDIVRMLLAAGAKRQLDEVLEIALVKIDAEIVQLLKDFGAVEHDDGFGLEELMEESAYKIVMDEETQTMAGAENLDERPV</sequence>
<accession>A0A9N8KR11</accession>
<protein>
    <submittedName>
        <fullName evidence="1">Uncharacterized protein</fullName>
    </submittedName>
</protein>
<comment type="caution">
    <text evidence="1">The sequence shown here is derived from an EMBL/GenBank/DDBJ whole genome shotgun (WGS) entry which is preliminary data.</text>
</comment>